<comment type="caution">
    <text evidence="2">The sequence shown here is derived from an EMBL/GenBank/DDBJ whole genome shotgun (WGS) entry which is preliminary data.</text>
</comment>
<keyword evidence="1" id="KW-0472">Membrane</keyword>
<keyword evidence="3" id="KW-1185">Reference proteome</keyword>
<dbReference type="Proteomes" id="UP000320333">
    <property type="component" value="Unassembled WGS sequence"/>
</dbReference>
<keyword evidence="1" id="KW-0812">Transmembrane</keyword>
<dbReference type="AlphaFoldDB" id="A0A507FF86"/>
<organism evidence="2 3">
    <name type="scientific">Chytriomyces confervae</name>
    <dbReference type="NCBI Taxonomy" id="246404"/>
    <lineage>
        <taxon>Eukaryota</taxon>
        <taxon>Fungi</taxon>
        <taxon>Fungi incertae sedis</taxon>
        <taxon>Chytridiomycota</taxon>
        <taxon>Chytridiomycota incertae sedis</taxon>
        <taxon>Chytridiomycetes</taxon>
        <taxon>Chytridiales</taxon>
        <taxon>Chytriomycetaceae</taxon>
        <taxon>Chytriomyces</taxon>
    </lineage>
</organism>
<feature type="transmembrane region" description="Helical" evidence="1">
    <location>
        <begin position="144"/>
        <end position="169"/>
    </location>
</feature>
<dbReference type="EMBL" id="QEAP01000153">
    <property type="protein sequence ID" value="TPX73958.1"/>
    <property type="molecule type" value="Genomic_DNA"/>
</dbReference>
<feature type="transmembrane region" description="Helical" evidence="1">
    <location>
        <begin position="190"/>
        <end position="210"/>
    </location>
</feature>
<feature type="transmembrane region" description="Helical" evidence="1">
    <location>
        <begin position="46"/>
        <end position="64"/>
    </location>
</feature>
<gene>
    <name evidence="2" type="ORF">CcCBS67573_g04770</name>
</gene>
<feature type="transmembrane region" description="Helical" evidence="1">
    <location>
        <begin position="105"/>
        <end position="124"/>
    </location>
</feature>
<dbReference type="OrthoDB" id="2100999at2759"/>
<evidence type="ECO:0000313" key="3">
    <source>
        <dbReference type="Proteomes" id="UP000320333"/>
    </source>
</evidence>
<keyword evidence="1" id="KW-1133">Transmembrane helix</keyword>
<sequence length="267" mass="29795">MDPVLYIVLHCSLFWLSLFVELHVAQVYSSEAQRSPIRFIVHLHNSAYILQMVLTLCQCTLATHPVSCDVLAYGNVAGHVLQIYFSNVYIVQALSLLASTRTKVTISRACIVCLPSLAAALRVYDMRIVSDPSSPFNVCDYTLSNMGAMISTAIWGSYGLFFMVFLAFVRHELAKLPLQASRDTTQTVRLSLFLFIFKYRIVILVLTNIGKALADVLSRSWPSVRMLLINAFLFVDFLLLNAEVFMVKTARVADAGNLKAVKRGSSL</sequence>
<feature type="transmembrane region" description="Helical" evidence="1">
    <location>
        <begin position="76"/>
        <end position="98"/>
    </location>
</feature>
<evidence type="ECO:0000256" key="1">
    <source>
        <dbReference type="SAM" id="Phobius"/>
    </source>
</evidence>
<feature type="transmembrane region" description="Helical" evidence="1">
    <location>
        <begin position="222"/>
        <end position="242"/>
    </location>
</feature>
<proteinExistence type="predicted"/>
<feature type="transmembrane region" description="Helical" evidence="1">
    <location>
        <begin position="6"/>
        <end position="25"/>
    </location>
</feature>
<name>A0A507FF86_9FUNG</name>
<protein>
    <recommendedName>
        <fullName evidence="4">THH1/TOM1/TOM3 domain-containing protein</fullName>
    </recommendedName>
</protein>
<accession>A0A507FF86</accession>
<reference evidence="2 3" key="1">
    <citation type="journal article" date="2019" name="Sci. Rep.">
        <title>Comparative genomics of chytrid fungi reveal insights into the obligate biotrophic and pathogenic lifestyle of Synchytrium endobioticum.</title>
        <authorList>
            <person name="van de Vossenberg B.T.L.H."/>
            <person name="Warris S."/>
            <person name="Nguyen H.D.T."/>
            <person name="van Gent-Pelzer M.P.E."/>
            <person name="Joly D.L."/>
            <person name="van de Geest H.C."/>
            <person name="Bonants P.J.M."/>
            <person name="Smith D.S."/>
            <person name="Levesque C.A."/>
            <person name="van der Lee T.A.J."/>
        </authorList>
    </citation>
    <scope>NUCLEOTIDE SEQUENCE [LARGE SCALE GENOMIC DNA]</scope>
    <source>
        <strain evidence="2 3">CBS 675.73</strain>
    </source>
</reference>
<evidence type="ECO:0000313" key="2">
    <source>
        <dbReference type="EMBL" id="TPX73958.1"/>
    </source>
</evidence>
<evidence type="ECO:0008006" key="4">
    <source>
        <dbReference type="Google" id="ProtNLM"/>
    </source>
</evidence>